<evidence type="ECO:0000313" key="1">
    <source>
        <dbReference type="EMBL" id="KMT66219.1"/>
    </source>
</evidence>
<dbReference type="SUPFAM" id="SSF48150">
    <property type="entry name" value="DNA-glycosylase"/>
    <property type="match status" value="1"/>
</dbReference>
<dbReference type="InterPro" id="IPR052891">
    <property type="entry name" value="DNA-3mA_glycosylase"/>
</dbReference>
<dbReference type="InterPro" id="IPR005019">
    <property type="entry name" value="Adenine_glyco"/>
</dbReference>
<sequence>MEKFTTLWQRACERKGSEQVLNNLLSQPRSKNQLQQLTDDRYLSEFSKKIFQSGFVWRVVENKWPNFETLFFNFEIQKVLMLSPEMLDNKASDARIIRNAKKVQAIYQNALMIHDIQVETNDAFASWISQWPEEDTIGLWLYFKKHGTRLGGNTGPYALRALGYDTFLLTRDVEAYFRNYKLIDGGLTSLKSLKVFQSCFNQWREESGLSLQEISQVIAYGTGDNNLGFEN</sequence>
<evidence type="ECO:0008006" key="3">
    <source>
        <dbReference type="Google" id="ProtNLM"/>
    </source>
</evidence>
<dbReference type="PATRIC" id="fig|1513271.3.peg.883"/>
<comment type="caution">
    <text evidence="1">The sequence shown here is derived from an EMBL/GenBank/DDBJ whole genome shotgun (WGS) entry which is preliminary data.</text>
</comment>
<dbReference type="OrthoDB" id="9795156at2"/>
<name>A0A0J8GYA5_9ALTE</name>
<dbReference type="Proteomes" id="UP000037600">
    <property type="component" value="Unassembled WGS sequence"/>
</dbReference>
<dbReference type="Pfam" id="PF03352">
    <property type="entry name" value="Adenine_glyco"/>
    <property type="match status" value="1"/>
</dbReference>
<dbReference type="EMBL" id="LAZL01000005">
    <property type="protein sequence ID" value="KMT66219.1"/>
    <property type="molecule type" value="Genomic_DNA"/>
</dbReference>
<evidence type="ECO:0000313" key="2">
    <source>
        <dbReference type="Proteomes" id="UP000037600"/>
    </source>
</evidence>
<keyword evidence="2" id="KW-1185">Reference proteome</keyword>
<dbReference type="GO" id="GO:0006284">
    <property type="term" value="P:base-excision repair"/>
    <property type="evidence" value="ECO:0007669"/>
    <property type="project" value="InterPro"/>
</dbReference>
<accession>A0A0J8GYA5</accession>
<dbReference type="Gene3D" id="1.10.340.30">
    <property type="entry name" value="Hypothetical protein, domain 2"/>
    <property type="match status" value="1"/>
</dbReference>
<gene>
    <name evidence="1" type="ORF">XM47_04265</name>
</gene>
<dbReference type="GO" id="GO:0008725">
    <property type="term" value="F:DNA-3-methyladenine glycosylase activity"/>
    <property type="evidence" value="ECO:0007669"/>
    <property type="project" value="InterPro"/>
</dbReference>
<dbReference type="PANTHER" id="PTHR30037:SF3">
    <property type="entry name" value="BLR0857 PROTEIN"/>
    <property type="match status" value="1"/>
</dbReference>
<protein>
    <recommendedName>
        <fullName evidence="3">3-methyladenine DNA glycosylase</fullName>
    </recommendedName>
</protein>
<dbReference type="InterPro" id="IPR011257">
    <property type="entry name" value="DNA_glycosylase"/>
</dbReference>
<dbReference type="PANTHER" id="PTHR30037">
    <property type="entry name" value="DNA-3-METHYLADENINE GLYCOSYLASE 1"/>
    <property type="match status" value="1"/>
</dbReference>
<proteinExistence type="predicted"/>
<organism evidence="1 2">
    <name type="scientific">Catenovulum maritimum</name>
    <dbReference type="NCBI Taxonomy" id="1513271"/>
    <lineage>
        <taxon>Bacteria</taxon>
        <taxon>Pseudomonadati</taxon>
        <taxon>Pseudomonadota</taxon>
        <taxon>Gammaproteobacteria</taxon>
        <taxon>Alteromonadales</taxon>
        <taxon>Alteromonadaceae</taxon>
        <taxon>Catenovulum</taxon>
    </lineage>
</organism>
<dbReference type="STRING" id="1513271.XM47_04265"/>
<dbReference type="AlphaFoldDB" id="A0A0J8GYA5"/>
<dbReference type="RefSeq" id="WP_048690164.1">
    <property type="nucleotide sequence ID" value="NZ_KQ130484.1"/>
</dbReference>
<reference evidence="1 2" key="1">
    <citation type="submission" date="2015-04" db="EMBL/GenBank/DDBJ databases">
        <title>Draft Genome Sequence of the Novel Agar-Digesting Marine Bacterium Q1.</title>
        <authorList>
            <person name="Li Y."/>
            <person name="Li D."/>
            <person name="Chen G."/>
            <person name="Du Z."/>
        </authorList>
    </citation>
    <scope>NUCLEOTIDE SEQUENCE [LARGE SCALE GENOMIC DNA]</scope>
    <source>
        <strain evidence="1 2">Q1</strain>
    </source>
</reference>